<evidence type="ECO:0000259" key="5">
    <source>
        <dbReference type="PROSITE" id="PS50089"/>
    </source>
</evidence>
<dbReference type="Gene3D" id="3.30.40.10">
    <property type="entry name" value="Zinc/RING finger domain, C3HC4 (zinc finger)"/>
    <property type="match status" value="1"/>
</dbReference>
<dbReference type="PROSITE" id="PS50143">
    <property type="entry name" value="BIR_REPEAT_2"/>
    <property type="match status" value="2"/>
</dbReference>
<dbReference type="InterPro" id="IPR050784">
    <property type="entry name" value="IAP"/>
</dbReference>
<keyword evidence="2 4" id="KW-0479">Metal-binding</keyword>
<keyword evidence="2 4" id="KW-0863">Zinc-finger</keyword>
<feature type="domain" description="RING-type" evidence="5">
    <location>
        <begin position="602"/>
        <end position="636"/>
    </location>
</feature>
<dbReference type="InterPro" id="IPR001370">
    <property type="entry name" value="BIR_rpt"/>
</dbReference>
<dbReference type="AlphaFoldDB" id="A0A267EFJ0"/>
<comment type="similarity">
    <text evidence="1">Belongs to the IAP family.</text>
</comment>
<evidence type="ECO:0000256" key="4">
    <source>
        <dbReference type="PROSITE-ProRule" id="PRU00175"/>
    </source>
</evidence>
<dbReference type="PROSITE" id="PS50089">
    <property type="entry name" value="ZF_RING_2"/>
    <property type="match status" value="1"/>
</dbReference>
<proteinExistence type="inferred from homology"/>
<reference evidence="6 7" key="1">
    <citation type="submission" date="2017-06" db="EMBL/GenBank/DDBJ databases">
        <title>A platform for efficient transgenesis in Macrostomum lignano, a flatworm model organism for stem cell research.</title>
        <authorList>
            <person name="Berezikov E."/>
        </authorList>
    </citation>
    <scope>NUCLEOTIDE SEQUENCE [LARGE SCALE GENOMIC DNA]</scope>
    <source>
        <strain evidence="6">DV1</strain>
        <tissue evidence="6">Whole organism</tissue>
    </source>
</reference>
<dbReference type="PANTHER" id="PTHR10044">
    <property type="entry name" value="INHIBITOR OF APOPTOSIS"/>
    <property type="match status" value="1"/>
</dbReference>
<dbReference type="Gene3D" id="1.10.1170.10">
    <property type="entry name" value="Inhibitor Of Apoptosis Protein (2mihbC-IAP-1), Chain A"/>
    <property type="match status" value="2"/>
</dbReference>
<dbReference type="SUPFAM" id="SSF57924">
    <property type="entry name" value="Inhibitor of apoptosis (IAP) repeat"/>
    <property type="match status" value="2"/>
</dbReference>
<organism evidence="6 7">
    <name type="scientific">Macrostomum lignano</name>
    <dbReference type="NCBI Taxonomy" id="282301"/>
    <lineage>
        <taxon>Eukaryota</taxon>
        <taxon>Metazoa</taxon>
        <taxon>Spiralia</taxon>
        <taxon>Lophotrochozoa</taxon>
        <taxon>Platyhelminthes</taxon>
        <taxon>Rhabditophora</taxon>
        <taxon>Macrostomorpha</taxon>
        <taxon>Macrostomida</taxon>
        <taxon>Macrostomidae</taxon>
        <taxon>Macrostomum</taxon>
    </lineage>
</organism>
<dbReference type="InterPro" id="IPR013083">
    <property type="entry name" value="Znf_RING/FYVE/PHD"/>
</dbReference>
<gene>
    <name evidence="6" type="ORF">BOX15_Mlig008071g1</name>
</gene>
<dbReference type="Proteomes" id="UP000215902">
    <property type="component" value="Unassembled WGS sequence"/>
</dbReference>
<evidence type="ECO:0000256" key="3">
    <source>
        <dbReference type="ARBA" id="ARBA00022833"/>
    </source>
</evidence>
<dbReference type="InterPro" id="IPR001841">
    <property type="entry name" value="Znf_RING"/>
</dbReference>
<evidence type="ECO:0000313" key="7">
    <source>
        <dbReference type="Proteomes" id="UP000215902"/>
    </source>
</evidence>
<dbReference type="GO" id="GO:0051726">
    <property type="term" value="P:regulation of cell cycle"/>
    <property type="evidence" value="ECO:0007669"/>
    <property type="project" value="TreeGrafter"/>
</dbReference>
<keyword evidence="3" id="KW-0862">Zinc</keyword>
<comment type="caution">
    <text evidence="6">The sequence shown here is derived from an EMBL/GenBank/DDBJ whole genome shotgun (WGS) entry which is preliminary data.</text>
</comment>
<keyword evidence="7" id="KW-1185">Reference proteome</keyword>
<dbReference type="GO" id="GO:0008270">
    <property type="term" value="F:zinc ion binding"/>
    <property type="evidence" value="ECO:0007669"/>
    <property type="project" value="UniProtKB-KW"/>
</dbReference>
<dbReference type="STRING" id="282301.A0A267EFJ0"/>
<name>A0A267EFJ0_9PLAT</name>
<protein>
    <recommendedName>
        <fullName evidence="5">RING-type domain-containing protein</fullName>
    </recommendedName>
</protein>
<dbReference type="GO" id="GO:0005634">
    <property type="term" value="C:nucleus"/>
    <property type="evidence" value="ECO:0007669"/>
    <property type="project" value="TreeGrafter"/>
</dbReference>
<accession>A0A267EFJ0</accession>
<evidence type="ECO:0000313" key="6">
    <source>
        <dbReference type="EMBL" id="PAA59522.1"/>
    </source>
</evidence>
<evidence type="ECO:0000256" key="1">
    <source>
        <dbReference type="ARBA" id="ARBA00006672"/>
    </source>
</evidence>
<sequence length="649" mass="68582">MNSPELLVGTTWQNQSSAKHLQNYLNELERAALSNETNAYYRFKCAAIAQEIGSQCSLFQLEGCRPNQRHRAIIDHLLSMANTAAAPTPDLTVSEATNSSVNNNIPDSKGGIRLCRYMAYYADNAVTGVRERRRVDFSAAEVAAVVSQSYRLPAGLPTACRDMRLEQNRLLTFLSVSAAASSGAGATPVPRQPEDVKAAAAEGLYFTGRVRHPLRCAFCCGSVNFFSSAGESPTQCHSRDRPECPLLLGFNVGNQPIVETLTPTTEPIPTTAAAKKSPIQCTELSGIVNEVNLAMDKRTSGPAERLAYDSARFCGLATECSFSMPSESAAASCLPPLVAARTVSRQASLQSSAWCRGLASDWLAAKSGFHVVDAANDKPLSTAACRCYACGVAFPPSAVLAWSVASNVAGQPPCPWLLHARLSPTCPHLLRERGSAFVSAVAEANFSTLRIVGADNDSPVDICGGGGGGGGGGGQLIDATPQRRRLLCGSTLATAALLFRVDRRSPRARADLPAAQLAARLADVADHPQDAEAAIRLQLAFCGDDFASGELQLETAMELRKRADDCGIGRVAALAQDWLAAAQKKRQLAAASVPSRTARLRCRLCGCGEAACCLLPCSHRSLCPACEAQAADCPVCGAEILAICLLNPA</sequence>
<evidence type="ECO:0000256" key="2">
    <source>
        <dbReference type="ARBA" id="ARBA00022771"/>
    </source>
</evidence>
<dbReference type="PANTHER" id="PTHR10044:SF139">
    <property type="entry name" value="DEATH-ASSOCIATED INHIBITOR OF APOPTOSIS 2"/>
    <property type="match status" value="1"/>
</dbReference>
<dbReference type="EMBL" id="NIVC01002256">
    <property type="protein sequence ID" value="PAA59522.1"/>
    <property type="molecule type" value="Genomic_DNA"/>
</dbReference>
<dbReference type="GO" id="GO:0005737">
    <property type="term" value="C:cytoplasm"/>
    <property type="evidence" value="ECO:0007669"/>
    <property type="project" value="TreeGrafter"/>
</dbReference>